<dbReference type="PROSITE" id="PS51259">
    <property type="entry name" value="MHD2"/>
    <property type="match status" value="1"/>
</dbReference>
<feature type="region of interest" description="Disordered" evidence="1">
    <location>
        <begin position="198"/>
        <end position="220"/>
    </location>
</feature>
<feature type="compositionally biased region" description="Basic residues" evidence="1">
    <location>
        <begin position="207"/>
        <end position="217"/>
    </location>
</feature>
<evidence type="ECO:0000313" key="3">
    <source>
        <dbReference type="EMBL" id="PWA86353.1"/>
    </source>
</evidence>
<name>A0A2U1PKR8_ARTAN</name>
<protein>
    <recommendedName>
        <fullName evidence="2">MHD2 domain-containing protein</fullName>
    </recommendedName>
</protein>
<reference evidence="3 4" key="1">
    <citation type="journal article" date="2018" name="Mol. Plant">
        <title>The genome of Artemisia annua provides insight into the evolution of Asteraceae family and artemisinin biosynthesis.</title>
        <authorList>
            <person name="Shen Q."/>
            <person name="Zhang L."/>
            <person name="Liao Z."/>
            <person name="Wang S."/>
            <person name="Yan T."/>
            <person name="Shi P."/>
            <person name="Liu M."/>
            <person name="Fu X."/>
            <person name="Pan Q."/>
            <person name="Wang Y."/>
            <person name="Lv Z."/>
            <person name="Lu X."/>
            <person name="Zhang F."/>
            <person name="Jiang W."/>
            <person name="Ma Y."/>
            <person name="Chen M."/>
            <person name="Hao X."/>
            <person name="Li L."/>
            <person name="Tang Y."/>
            <person name="Lv G."/>
            <person name="Zhou Y."/>
            <person name="Sun X."/>
            <person name="Brodelius P.E."/>
            <person name="Rose J.K.C."/>
            <person name="Tang K."/>
        </authorList>
    </citation>
    <scope>NUCLEOTIDE SEQUENCE [LARGE SCALE GENOMIC DNA]</scope>
    <source>
        <strain evidence="4">cv. Huhao1</strain>
        <tissue evidence="3">Leaf</tissue>
    </source>
</reference>
<dbReference type="InterPro" id="IPR008528">
    <property type="entry name" value="unc-13_homologue"/>
</dbReference>
<keyword evidence="4" id="KW-1185">Reference proteome</keyword>
<dbReference type="Pfam" id="PF25761">
    <property type="entry name" value="TPR_PATROL1"/>
    <property type="match status" value="1"/>
</dbReference>
<evidence type="ECO:0000313" key="4">
    <source>
        <dbReference type="Proteomes" id="UP000245207"/>
    </source>
</evidence>
<dbReference type="InterPro" id="IPR057984">
    <property type="entry name" value="PATROL1_C"/>
</dbReference>
<dbReference type="OrthoDB" id="2015333at2759"/>
<dbReference type="Proteomes" id="UP000245207">
    <property type="component" value="Unassembled WGS sequence"/>
</dbReference>
<organism evidence="3 4">
    <name type="scientific">Artemisia annua</name>
    <name type="common">Sweet wormwood</name>
    <dbReference type="NCBI Taxonomy" id="35608"/>
    <lineage>
        <taxon>Eukaryota</taxon>
        <taxon>Viridiplantae</taxon>
        <taxon>Streptophyta</taxon>
        <taxon>Embryophyta</taxon>
        <taxon>Tracheophyta</taxon>
        <taxon>Spermatophyta</taxon>
        <taxon>Magnoliopsida</taxon>
        <taxon>eudicotyledons</taxon>
        <taxon>Gunneridae</taxon>
        <taxon>Pentapetalae</taxon>
        <taxon>asterids</taxon>
        <taxon>campanulids</taxon>
        <taxon>Asterales</taxon>
        <taxon>Asteraceae</taxon>
        <taxon>Asteroideae</taxon>
        <taxon>Anthemideae</taxon>
        <taxon>Artemisiinae</taxon>
        <taxon>Artemisia</taxon>
    </lineage>
</organism>
<feature type="region of interest" description="Disordered" evidence="1">
    <location>
        <begin position="97"/>
        <end position="120"/>
    </location>
</feature>
<feature type="domain" description="MHD2" evidence="2">
    <location>
        <begin position="930"/>
        <end position="1040"/>
    </location>
</feature>
<comment type="caution">
    <text evidence="3">The sequence shown here is derived from an EMBL/GenBank/DDBJ whole genome shotgun (WGS) entry which is preliminary data.</text>
</comment>
<gene>
    <name evidence="3" type="ORF">CTI12_AA097270</name>
</gene>
<dbReference type="InterPro" id="IPR014772">
    <property type="entry name" value="Munc13_dom-2"/>
</dbReference>
<evidence type="ECO:0000259" key="2">
    <source>
        <dbReference type="PROSITE" id="PS51259"/>
    </source>
</evidence>
<dbReference type="PANTHER" id="PTHR31280">
    <property type="entry name" value="PROTEIN UNC-13 HOMOLOG"/>
    <property type="match status" value="1"/>
</dbReference>
<accession>A0A2U1PKR8</accession>
<dbReference type="EMBL" id="PKPP01001029">
    <property type="protein sequence ID" value="PWA86353.1"/>
    <property type="molecule type" value="Genomic_DNA"/>
</dbReference>
<dbReference type="AlphaFoldDB" id="A0A2U1PKR8"/>
<proteinExistence type="predicted"/>
<dbReference type="PANTHER" id="PTHR31280:SF3">
    <property type="entry name" value="DNA TOPOISOMERASE 4 SUBUNIT B (DUF810)"/>
    <property type="match status" value="1"/>
</dbReference>
<dbReference type="STRING" id="35608.A0A2U1PKR8"/>
<evidence type="ECO:0000256" key="1">
    <source>
        <dbReference type="SAM" id="MobiDB-lite"/>
    </source>
</evidence>
<sequence>MRYIGHPVSPDDPDGDAYVAILPAMLLDFILSSSAVKASDDIIDFDAVSADYVLQCIQSAGGELDVSKATSKQIDASMFPTMIQSPSGDTFFLLSEPDSAGSPPRRAPPAVETNNGQRDRLNSEASVSGHVFGDNHSYAVPSSSKSAKKTDALSLGLPALRTGLSDDDLRESAYEVLLSSVAFSGIAINSLENPKKDKGSRFLSGLKNRRDKKHTRSHSVGNQFEQIDTIRAQMQVSEAMDERIRQTLMQFSIRKPHVQVDIPQIAIELLSGIQQNDFLIERSYTHWRKRQANVLEELFSSVNYPEMQELGILLDKIRNPEEWNIIMTPAERAEVLLAIRQVASSLSSMGRSSDIQGSSYWNAGYHLNIRLYERLLFGVFDILDEGQLIEEHADYLKLVKLTWGTLGITQKMHDALYGWVLFQQANLQVQKVLSTNYKEGNEEQFTYTIMCTNTDNGTEIRLSLVQAIFRSINLWCDTRLQDYHLHFSEKSVFFRRLVSMGLVVGRHNTATLNEVKVKSSDASADAAAVRVRFYVKRSLEAALQRVEDTINLISKMEGKHPLALLASELRKIAERELSVFSPVLCQWRPDAGIFASVHLHQYYGERLKPFLDDISFSEDAISVLSAAHLLEHYLIRASNSIDEENGVGLLSIQEFDFYQNDRILEWTGRAFHLEVGFDYVDSYCLFAIAYISDDFNRVWEPLSNQQKQAPSVVEVFRIVEETLLSMPVKENFACRNFLSISNSGPIIQIESSDGYLSLASIAFNNFSCPRWLFTQIVEKNHLYPAAPPLTRYKETMFPIAKKKVVENLLLDEEVDEKLKGLTAVKLCVRLNTLQYLQKQIDILEDGIKKSWASAMVSGDSRESKIPPGTTDGMLTDSESVDELFVATFDSIRDSVADAIRNICDLIGTRIIFWDLRDSFLFRLYHGSVEGARLENLFPQIDSVLNHVCGLIDDTLRDMMVASVCRAALEGYVWVLLDGGPACAFSDSDITLMEEDLNILKDLFVADGEGLPRSLVEVESKFAHQILSLFSLDADSLIHMLMMASENLSTGFGSGTRGQRSLDDANTLIRVLCHKKDKEASKFLKLNYHLPPSSDYVDPPSYVSTPKSPMGAEFLRSASVRWGEKGNSSFRLLKKRFQEVQGGSFRWS</sequence>